<feature type="signal peptide" evidence="13">
    <location>
        <begin position="1"/>
        <end position="19"/>
    </location>
</feature>
<dbReference type="FunFam" id="1.10.10.60:FF:000071">
    <property type="entry name" value="Retinal homeobox gene 2"/>
    <property type="match status" value="1"/>
</dbReference>
<evidence type="ECO:0000256" key="9">
    <source>
        <dbReference type="ARBA" id="ARBA00023242"/>
    </source>
</evidence>
<evidence type="ECO:0000259" key="14">
    <source>
        <dbReference type="PROSITE" id="PS50071"/>
    </source>
</evidence>
<evidence type="ECO:0000256" key="10">
    <source>
        <dbReference type="PROSITE-ProRule" id="PRU00108"/>
    </source>
</evidence>
<dbReference type="GO" id="GO:0000981">
    <property type="term" value="F:DNA-binding transcription factor activity, RNA polymerase II-specific"/>
    <property type="evidence" value="ECO:0007669"/>
    <property type="project" value="InterPro"/>
</dbReference>
<keyword evidence="13" id="KW-0732">Signal</keyword>
<keyword evidence="4" id="KW-0217">Developmental protein</keyword>
<keyword evidence="6 10" id="KW-0238">DNA-binding</keyword>
<evidence type="ECO:0000256" key="13">
    <source>
        <dbReference type="SAM" id="SignalP"/>
    </source>
</evidence>
<evidence type="ECO:0000313" key="17">
    <source>
        <dbReference type="Proteomes" id="UP000694397"/>
    </source>
</evidence>
<dbReference type="InterPro" id="IPR003654">
    <property type="entry name" value="OAR_dom"/>
</dbReference>
<dbReference type="Ensembl" id="ENSSFOT00015012722.2">
    <property type="protein sequence ID" value="ENSSFOP00015012564.2"/>
    <property type="gene ID" value="ENSSFOG00015008092.2"/>
</dbReference>
<dbReference type="InterPro" id="IPR017970">
    <property type="entry name" value="Homeobox_CS"/>
</dbReference>
<dbReference type="SUPFAM" id="SSF46689">
    <property type="entry name" value="Homeodomain-like"/>
    <property type="match status" value="1"/>
</dbReference>
<dbReference type="GO" id="GO:0045944">
    <property type="term" value="P:positive regulation of transcription by RNA polymerase II"/>
    <property type="evidence" value="ECO:0007669"/>
    <property type="project" value="InterPro"/>
</dbReference>
<dbReference type="GO" id="GO:0060219">
    <property type="term" value="P:camera-type eye photoreceptor cell differentiation"/>
    <property type="evidence" value="ECO:0007669"/>
    <property type="project" value="Ensembl"/>
</dbReference>
<dbReference type="Proteomes" id="UP000694397">
    <property type="component" value="Chromosome 25"/>
</dbReference>
<evidence type="ECO:0000259" key="15">
    <source>
        <dbReference type="PROSITE" id="PS50803"/>
    </source>
</evidence>
<evidence type="ECO:0000256" key="6">
    <source>
        <dbReference type="ARBA" id="ARBA00023125"/>
    </source>
</evidence>
<accession>A0A8C9RAC8</accession>
<feature type="region of interest" description="Disordered" evidence="12">
    <location>
        <begin position="149"/>
        <end position="170"/>
    </location>
</feature>
<proteinExistence type="inferred from homology"/>
<evidence type="ECO:0000256" key="4">
    <source>
        <dbReference type="ARBA" id="ARBA00022473"/>
    </source>
</evidence>
<keyword evidence="8" id="KW-0804">Transcription</keyword>
<dbReference type="InterPro" id="IPR043562">
    <property type="entry name" value="RAX/RAX2"/>
</dbReference>
<comment type="function">
    <text evidence="1">Plays a critical role in eye formation by regulating the initial specification of retinal cells and/or their subsequent proliferation.</text>
</comment>
<comment type="similarity">
    <text evidence="3">Belongs to the paired homeobox family. Bicoid subfamily.</text>
</comment>
<dbReference type="SMART" id="SM00389">
    <property type="entry name" value="HOX"/>
    <property type="match status" value="1"/>
</dbReference>
<comment type="subcellular location">
    <subcellularLocation>
        <location evidence="2 10 11">Nucleus</location>
    </subcellularLocation>
</comment>
<dbReference type="PROSITE" id="PS50803">
    <property type="entry name" value="OAR"/>
    <property type="match status" value="1"/>
</dbReference>
<reference evidence="16" key="3">
    <citation type="submission" date="2025-09" db="UniProtKB">
        <authorList>
            <consortium name="Ensembl"/>
        </authorList>
    </citation>
    <scope>IDENTIFICATION</scope>
</reference>
<evidence type="ECO:0000256" key="1">
    <source>
        <dbReference type="ARBA" id="ARBA00003750"/>
    </source>
</evidence>
<dbReference type="AlphaFoldDB" id="A0A8C9RAC8"/>
<dbReference type="GO" id="GO:0005634">
    <property type="term" value="C:nucleus"/>
    <property type="evidence" value="ECO:0007669"/>
    <property type="project" value="UniProtKB-SubCell"/>
</dbReference>
<dbReference type="GeneTree" id="ENSGT00940000163917"/>
<organism evidence="16 17">
    <name type="scientific">Scleropages formosus</name>
    <name type="common">Asian bonytongue</name>
    <name type="synonym">Osteoglossum formosum</name>
    <dbReference type="NCBI Taxonomy" id="113540"/>
    <lineage>
        <taxon>Eukaryota</taxon>
        <taxon>Metazoa</taxon>
        <taxon>Chordata</taxon>
        <taxon>Craniata</taxon>
        <taxon>Vertebrata</taxon>
        <taxon>Euteleostomi</taxon>
        <taxon>Actinopterygii</taxon>
        <taxon>Neopterygii</taxon>
        <taxon>Teleostei</taxon>
        <taxon>Osteoglossocephala</taxon>
        <taxon>Osteoglossomorpha</taxon>
        <taxon>Osteoglossiformes</taxon>
        <taxon>Osteoglossidae</taxon>
        <taxon>Scleropages</taxon>
    </lineage>
</organism>
<dbReference type="CDD" id="cd00086">
    <property type="entry name" value="homeodomain"/>
    <property type="match status" value="1"/>
</dbReference>
<evidence type="ECO:0000256" key="12">
    <source>
        <dbReference type="SAM" id="MobiDB-lite"/>
    </source>
</evidence>
<dbReference type="GO" id="GO:0000978">
    <property type="term" value="F:RNA polymerase II cis-regulatory region sequence-specific DNA binding"/>
    <property type="evidence" value="ECO:0007669"/>
    <property type="project" value="TreeGrafter"/>
</dbReference>
<evidence type="ECO:0000256" key="8">
    <source>
        <dbReference type="ARBA" id="ARBA00023163"/>
    </source>
</evidence>
<evidence type="ECO:0000256" key="5">
    <source>
        <dbReference type="ARBA" id="ARBA00023015"/>
    </source>
</evidence>
<evidence type="ECO:0000256" key="7">
    <source>
        <dbReference type="ARBA" id="ARBA00023155"/>
    </source>
</evidence>
<feature type="compositionally biased region" description="Low complexity" evidence="12">
    <location>
        <begin position="77"/>
        <end position="86"/>
    </location>
</feature>
<dbReference type="PANTHER" id="PTHR46271">
    <property type="entry name" value="HOMEOBOX PROTEIN, PUTATIVE-RELATED"/>
    <property type="match status" value="1"/>
</dbReference>
<dbReference type="PROSITE" id="PS50071">
    <property type="entry name" value="HOMEOBOX_2"/>
    <property type="match status" value="1"/>
</dbReference>
<feature type="chain" id="PRO_5034066955" evidence="13">
    <location>
        <begin position="20"/>
        <end position="274"/>
    </location>
</feature>
<keyword evidence="5" id="KW-0805">Transcription regulation</keyword>
<feature type="region of interest" description="Disordered" evidence="12">
    <location>
        <begin position="22"/>
        <end position="96"/>
    </location>
</feature>
<feature type="domain" description="Homeobox" evidence="14">
    <location>
        <begin position="89"/>
        <end position="149"/>
    </location>
</feature>
<keyword evidence="9 10" id="KW-0539">Nucleus</keyword>
<sequence length="274" mass="30008">MPRPLFALCPLVRWVLSLAVREREPSGSERSVPPPADAVSPRTVPDADGDCDRLKALSSPLADTALFSSEGPREPGPEGSDGSPEGPKNKHRRNRTTFTTFQLHELERAFETSHYPDVYSREELALKVHLPEVRVQVWFQNRRAKWRRQEKMDSGAAKLPESPVLSLSRPPMPHPGVGPVISYTSLPLDPWLGSPLSGGAPTHCVPSFVGSAQGPHPSYPGHAFLNSPPGVGRGMQPVTPYQCSGTFSDNSSIASLRMKAKEHIQSVDKTWQPM</sequence>
<keyword evidence="17" id="KW-1185">Reference proteome</keyword>
<name>A0A8C9RAC8_SCLFO</name>
<dbReference type="InterPro" id="IPR001356">
    <property type="entry name" value="HD"/>
</dbReference>
<feature type="DNA-binding region" description="Homeobox" evidence="10">
    <location>
        <begin position="91"/>
        <end position="150"/>
    </location>
</feature>
<protein>
    <submittedName>
        <fullName evidence="16">Retinal homeobox gene 2</fullName>
    </submittedName>
</protein>
<keyword evidence="7 10" id="KW-0371">Homeobox</keyword>
<dbReference type="Pfam" id="PF00046">
    <property type="entry name" value="Homeodomain"/>
    <property type="match status" value="1"/>
</dbReference>
<feature type="domain" description="OAR" evidence="15">
    <location>
        <begin position="251"/>
        <end position="264"/>
    </location>
</feature>
<evidence type="ECO:0000256" key="2">
    <source>
        <dbReference type="ARBA" id="ARBA00004123"/>
    </source>
</evidence>
<dbReference type="InterPro" id="IPR009057">
    <property type="entry name" value="Homeodomain-like_sf"/>
</dbReference>
<evidence type="ECO:0000313" key="16">
    <source>
        <dbReference type="Ensembl" id="ENSSFOP00015012564.2"/>
    </source>
</evidence>
<evidence type="ECO:0000256" key="11">
    <source>
        <dbReference type="RuleBase" id="RU000682"/>
    </source>
</evidence>
<dbReference type="OrthoDB" id="6159439at2759"/>
<dbReference type="PROSITE" id="PS00027">
    <property type="entry name" value="HOMEOBOX_1"/>
    <property type="match status" value="1"/>
</dbReference>
<dbReference type="Gene3D" id="1.10.10.60">
    <property type="entry name" value="Homeodomain-like"/>
    <property type="match status" value="1"/>
</dbReference>
<dbReference type="Pfam" id="PF03826">
    <property type="entry name" value="OAR"/>
    <property type="match status" value="1"/>
</dbReference>
<reference evidence="16" key="2">
    <citation type="submission" date="2025-08" db="UniProtKB">
        <authorList>
            <consortium name="Ensembl"/>
        </authorList>
    </citation>
    <scope>IDENTIFICATION</scope>
</reference>
<reference evidence="16 17" key="1">
    <citation type="submission" date="2019-04" db="EMBL/GenBank/DDBJ databases">
        <authorList>
            <consortium name="Wellcome Sanger Institute Data Sharing"/>
        </authorList>
    </citation>
    <scope>NUCLEOTIDE SEQUENCE [LARGE SCALE GENOMIC DNA]</scope>
</reference>
<dbReference type="PANTHER" id="PTHR46271:SF2">
    <property type="entry name" value="RETINA AND ANTERIOR NEURAL FOLD HOMEOBOX PROTEIN 2"/>
    <property type="match status" value="1"/>
</dbReference>
<evidence type="ECO:0000256" key="3">
    <source>
        <dbReference type="ARBA" id="ARBA00006503"/>
    </source>
</evidence>